<dbReference type="AlphaFoldDB" id="B1XUC3"/>
<feature type="transmembrane region" description="Helical" evidence="1">
    <location>
        <begin position="20"/>
        <end position="37"/>
    </location>
</feature>
<keyword evidence="1" id="KW-0812">Transmembrane</keyword>
<dbReference type="GO" id="GO:0006465">
    <property type="term" value="P:signal peptide processing"/>
    <property type="evidence" value="ECO:0007669"/>
    <property type="project" value="TreeGrafter"/>
</dbReference>
<evidence type="ECO:0000256" key="1">
    <source>
        <dbReference type="SAM" id="Phobius"/>
    </source>
</evidence>
<organism evidence="3">
    <name type="scientific">Polynucleobacter necessarius subsp. necessarius (strain STIR1)</name>
    <dbReference type="NCBI Taxonomy" id="452638"/>
    <lineage>
        <taxon>Bacteria</taxon>
        <taxon>Pseudomonadati</taxon>
        <taxon>Pseudomonadota</taxon>
        <taxon>Betaproteobacteria</taxon>
        <taxon>Burkholderiales</taxon>
        <taxon>Burkholderiaceae</taxon>
        <taxon>Polynucleobacter</taxon>
    </lineage>
</organism>
<dbReference type="InterPro" id="IPR010627">
    <property type="entry name" value="Prepilin_pept_A24_N"/>
</dbReference>
<feature type="domain" description="Prepilin peptidase A24 N-terminal" evidence="2">
    <location>
        <begin position="3"/>
        <end position="37"/>
    </location>
</feature>
<accession>B1XUC3</accession>
<dbReference type="HOGENOM" id="CLU_2736599_0_0_4"/>
<dbReference type="InterPro" id="IPR050882">
    <property type="entry name" value="Prepilin_peptidase/N-MTase"/>
</dbReference>
<protein>
    <submittedName>
        <fullName evidence="3">Peptidase A24A-like protein</fullName>
    </submittedName>
</protein>
<evidence type="ECO:0000259" key="2">
    <source>
        <dbReference type="Pfam" id="PF06750"/>
    </source>
</evidence>
<dbReference type="KEGG" id="pne:Pnec_0723"/>
<sequence length="71" mass="8008">MAFFRGKCAHCHHRISPRYIAVEMLAGAAFAWSAWQFDLSMTGALYALMFAIAICLFFIDLETFPLLSSQT</sequence>
<evidence type="ECO:0000313" key="3">
    <source>
        <dbReference type="EMBL" id="ACB43950.1"/>
    </source>
</evidence>
<dbReference type="GO" id="GO:0004190">
    <property type="term" value="F:aspartic-type endopeptidase activity"/>
    <property type="evidence" value="ECO:0007669"/>
    <property type="project" value="TreeGrafter"/>
</dbReference>
<reference evidence="3" key="1">
    <citation type="submission" date="2008-03" db="EMBL/GenBank/DDBJ databases">
        <title>Complete sequence of Polynucleobacter necessarius STIR1.</title>
        <authorList>
            <consortium name="US DOE Joint Genome Institute"/>
            <person name="Copeland A."/>
            <person name="Lucas S."/>
            <person name="Lapidus A."/>
            <person name="Barry K."/>
            <person name="Detter J.C."/>
            <person name="Glavina del Rio T."/>
            <person name="Hammon N."/>
            <person name="Israni S."/>
            <person name="Dalin E."/>
            <person name="Tice H."/>
            <person name="Pitluck S."/>
            <person name="Chain P."/>
            <person name="Malfatti S."/>
            <person name="Shin M."/>
            <person name="Vergez L."/>
            <person name="Schmutz J."/>
            <person name="Larimer F."/>
            <person name="Land M."/>
            <person name="Hauser L."/>
            <person name="Kyrpides N."/>
            <person name="Kim E."/>
            <person name="Hahn M."/>
            <person name="Richardson P."/>
        </authorList>
    </citation>
    <scope>NUCLEOTIDE SEQUENCE [LARGE SCALE GENOMIC DNA]</scope>
    <source>
        <strain evidence="3">STIR1</strain>
    </source>
</reference>
<dbReference type="EMBL" id="CP001010">
    <property type="protein sequence ID" value="ACB43950.1"/>
    <property type="molecule type" value="Genomic_DNA"/>
</dbReference>
<dbReference type="GO" id="GO:0005886">
    <property type="term" value="C:plasma membrane"/>
    <property type="evidence" value="ECO:0007669"/>
    <property type="project" value="TreeGrafter"/>
</dbReference>
<feature type="transmembrane region" description="Helical" evidence="1">
    <location>
        <begin position="43"/>
        <end position="61"/>
    </location>
</feature>
<keyword evidence="1" id="KW-1133">Transmembrane helix</keyword>
<dbReference type="Pfam" id="PF06750">
    <property type="entry name" value="A24_N_bact"/>
    <property type="match status" value="1"/>
</dbReference>
<dbReference type="STRING" id="452638.Pnec_0723"/>
<dbReference type="PANTHER" id="PTHR30487:SF0">
    <property type="entry name" value="PREPILIN LEADER PEPTIDASE_N-METHYLTRANSFERASE-RELATED"/>
    <property type="match status" value="1"/>
</dbReference>
<dbReference type="PANTHER" id="PTHR30487">
    <property type="entry name" value="TYPE 4 PREPILIN-LIKE PROTEINS LEADER PEPTIDE-PROCESSING ENZYME"/>
    <property type="match status" value="1"/>
</dbReference>
<gene>
    <name evidence="3" type="ordered locus">Pnec_0723</name>
</gene>
<dbReference type="OrthoDB" id="9789291at2"/>
<name>B1XUC3_POLNS</name>
<proteinExistence type="predicted"/>
<keyword evidence="1" id="KW-0472">Membrane</keyword>